<sequence length="428" mass="47353">MKDAEELLRHPLQLFPWDRWTMGDTTTVTTDPESGAMATAFQKKSRDAWEAGKALRRAPVLDELERAAQESKAKKELSSCDGSNRLNSSIGSIRSDTESHTAFRIRSQQSWRQQRQSLLEEAATIGEAKRFVQAETDRVESSLAAKLLQRGYGLDSSPTITDGGDRGVPSDSSKGEEVEGSGLPQESHDAIRHRLVEFYTKYNPEKLNSIDRTLELYRGREDELFQKLAQRYVADAGLSLQERKKKFVTKETDPSVYMDISIAGIPAGRIVMRLLQNQVPLASENFRCLCTGEKGGILTFRGCKFHRIIKNFVVQGGDFTTGDGTGGQSIYRGTAHGDLWGNFKDERFLPHDDVGLLSMANAGKNTNGSQFFITTKAGLTNLNGKHVVFGEVVEGLNVVDAMQNVEVDRTTGRPLSANQVEVVDCGEL</sequence>
<name>A0AAV0TP17_HYABA</name>
<evidence type="ECO:0000256" key="4">
    <source>
        <dbReference type="ARBA" id="ARBA00023235"/>
    </source>
</evidence>
<keyword evidence="3" id="KW-0697">Rotamase</keyword>
<dbReference type="Gene3D" id="2.40.100.10">
    <property type="entry name" value="Cyclophilin-like"/>
    <property type="match status" value="1"/>
</dbReference>
<keyword evidence="8" id="KW-1185">Reference proteome</keyword>
<dbReference type="InterPro" id="IPR002130">
    <property type="entry name" value="Cyclophilin-type_PPIase_dom"/>
</dbReference>
<evidence type="ECO:0000259" key="6">
    <source>
        <dbReference type="PROSITE" id="PS50072"/>
    </source>
</evidence>
<evidence type="ECO:0000256" key="3">
    <source>
        <dbReference type="ARBA" id="ARBA00023110"/>
    </source>
</evidence>
<protein>
    <recommendedName>
        <fullName evidence="2">peptidylprolyl isomerase</fullName>
        <ecNumber evidence="2">5.2.1.8</ecNumber>
    </recommendedName>
</protein>
<dbReference type="PANTHER" id="PTHR11071:SF561">
    <property type="entry name" value="PEPTIDYL-PROLYL CIS-TRANS ISOMERASE D-RELATED"/>
    <property type="match status" value="1"/>
</dbReference>
<keyword evidence="4" id="KW-0413">Isomerase</keyword>
<evidence type="ECO:0000256" key="5">
    <source>
        <dbReference type="SAM" id="MobiDB-lite"/>
    </source>
</evidence>
<dbReference type="Pfam" id="PF00160">
    <property type="entry name" value="Pro_isomerase"/>
    <property type="match status" value="1"/>
</dbReference>
<gene>
    <name evidence="7" type="ORF">HBR001_LOCUS3088</name>
</gene>
<dbReference type="GO" id="GO:0006457">
    <property type="term" value="P:protein folding"/>
    <property type="evidence" value="ECO:0007669"/>
    <property type="project" value="InterPro"/>
</dbReference>
<reference evidence="7" key="1">
    <citation type="submission" date="2022-12" db="EMBL/GenBank/DDBJ databases">
        <authorList>
            <person name="Webb A."/>
        </authorList>
    </citation>
    <scope>NUCLEOTIDE SEQUENCE</scope>
    <source>
        <strain evidence="7">Hp1</strain>
    </source>
</reference>
<evidence type="ECO:0000256" key="2">
    <source>
        <dbReference type="ARBA" id="ARBA00013194"/>
    </source>
</evidence>
<dbReference type="PANTHER" id="PTHR11071">
    <property type="entry name" value="PEPTIDYL-PROLYL CIS-TRANS ISOMERASE"/>
    <property type="match status" value="1"/>
</dbReference>
<proteinExistence type="predicted"/>
<comment type="caution">
    <text evidence="7">The sequence shown here is derived from an EMBL/GenBank/DDBJ whole genome shotgun (WGS) entry which is preliminary data.</text>
</comment>
<dbReference type="PROSITE" id="PS00170">
    <property type="entry name" value="CSA_PPIASE_1"/>
    <property type="match status" value="1"/>
</dbReference>
<accession>A0AAV0TP17</accession>
<dbReference type="EMBL" id="CANTFL010000478">
    <property type="protein sequence ID" value="CAI5723318.1"/>
    <property type="molecule type" value="Genomic_DNA"/>
</dbReference>
<feature type="region of interest" description="Disordered" evidence="5">
    <location>
        <begin position="154"/>
        <end position="186"/>
    </location>
</feature>
<dbReference type="EC" id="5.2.1.8" evidence="2"/>
<evidence type="ECO:0000313" key="7">
    <source>
        <dbReference type="EMBL" id="CAI5723318.1"/>
    </source>
</evidence>
<dbReference type="AlphaFoldDB" id="A0AAV0TP17"/>
<dbReference type="InterPro" id="IPR029000">
    <property type="entry name" value="Cyclophilin-like_dom_sf"/>
</dbReference>
<dbReference type="PROSITE" id="PS50072">
    <property type="entry name" value="CSA_PPIASE_2"/>
    <property type="match status" value="1"/>
</dbReference>
<dbReference type="SUPFAM" id="SSF50891">
    <property type="entry name" value="Cyclophilin-like"/>
    <property type="match status" value="1"/>
</dbReference>
<comment type="catalytic activity">
    <reaction evidence="1">
        <text>[protein]-peptidylproline (omega=180) = [protein]-peptidylproline (omega=0)</text>
        <dbReference type="Rhea" id="RHEA:16237"/>
        <dbReference type="Rhea" id="RHEA-COMP:10747"/>
        <dbReference type="Rhea" id="RHEA-COMP:10748"/>
        <dbReference type="ChEBI" id="CHEBI:83833"/>
        <dbReference type="ChEBI" id="CHEBI:83834"/>
        <dbReference type="EC" id="5.2.1.8"/>
    </reaction>
</comment>
<feature type="compositionally biased region" description="Polar residues" evidence="5">
    <location>
        <begin position="80"/>
        <end position="94"/>
    </location>
</feature>
<dbReference type="GO" id="GO:0003755">
    <property type="term" value="F:peptidyl-prolyl cis-trans isomerase activity"/>
    <property type="evidence" value="ECO:0007669"/>
    <property type="project" value="UniProtKB-KW"/>
</dbReference>
<dbReference type="FunFam" id="2.40.100.10:FF:000025">
    <property type="entry name" value="Peptidyl-prolyl cis-trans isomerase CYP19-2"/>
    <property type="match status" value="1"/>
</dbReference>
<feature type="domain" description="PPIase cyclophilin-type" evidence="6">
    <location>
        <begin position="257"/>
        <end position="427"/>
    </location>
</feature>
<dbReference type="InterPro" id="IPR020892">
    <property type="entry name" value="Cyclophilin-type_PPIase_CS"/>
</dbReference>
<evidence type="ECO:0000256" key="1">
    <source>
        <dbReference type="ARBA" id="ARBA00000971"/>
    </source>
</evidence>
<dbReference type="Proteomes" id="UP001162031">
    <property type="component" value="Unassembled WGS sequence"/>
</dbReference>
<dbReference type="GO" id="GO:0016018">
    <property type="term" value="F:cyclosporin A binding"/>
    <property type="evidence" value="ECO:0007669"/>
    <property type="project" value="TreeGrafter"/>
</dbReference>
<feature type="region of interest" description="Disordered" evidence="5">
    <location>
        <begin position="71"/>
        <end position="110"/>
    </location>
</feature>
<evidence type="ECO:0000313" key="8">
    <source>
        <dbReference type="Proteomes" id="UP001162031"/>
    </source>
</evidence>
<dbReference type="PRINTS" id="PR00153">
    <property type="entry name" value="CSAPPISMRASE"/>
</dbReference>
<dbReference type="GO" id="GO:0005737">
    <property type="term" value="C:cytoplasm"/>
    <property type="evidence" value="ECO:0007669"/>
    <property type="project" value="TreeGrafter"/>
</dbReference>
<organism evidence="7 8">
    <name type="scientific">Hyaloperonospora brassicae</name>
    <name type="common">Brassica downy mildew</name>
    <name type="synonym">Peronospora brassicae</name>
    <dbReference type="NCBI Taxonomy" id="162125"/>
    <lineage>
        <taxon>Eukaryota</taxon>
        <taxon>Sar</taxon>
        <taxon>Stramenopiles</taxon>
        <taxon>Oomycota</taxon>
        <taxon>Peronosporomycetes</taxon>
        <taxon>Peronosporales</taxon>
        <taxon>Peronosporaceae</taxon>
        <taxon>Hyaloperonospora</taxon>
    </lineage>
</organism>